<evidence type="ECO:0000256" key="1">
    <source>
        <dbReference type="ARBA" id="ARBA00004202"/>
    </source>
</evidence>
<dbReference type="PROSITE" id="PS00211">
    <property type="entry name" value="ABC_TRANSPORTER_1"/>
    <property type="match status" value="1"/>
</dbReference>
<keyword evidence="9" id="KW-1185">Reference proteome</keyword>
<dbReference type="InterPro" id="IPR050763">
    <property type="entry name" value="ABC_transporter_ATP-binding"/>
</dbReference>
<feature type="domain" description="ABC transporter" evidence="7">
    <location>
        <begin position="10"/>
        <end position="244"/>
    </location>
</feature>
<comment type="similarity">
    <text evidence="2">Belongs to the ABC transporter superfamily.</text>
</comment>
<dbReference type="InterPro" id="IPR003593">
    <property type="entry name" value="AAA+_ATPase"/>
</dbReference>
<evidence type="ECO:0000313" key="9">
    <source>
        <dbReference type="Proteomes" id="UP000623010"/>
    </source>
</evidence>
<dbReference type="GO" id="GO:0016887">
    <property type="term" value="F:ATP hydrolysis activity"/>
    <property type="evidence" value="ECO:0007669"/>
    <property type="project" value="InterPro"/>
</dbReference>
<dbReference type="RefSeq" id="WP_190056922.1">
    <property type="nucleotide sequence ID" value="NZ_BMWH01000005.1"/>
</dbReference>
<evidence type="ECO:0000256" key="3">
    <source>
        <dbReference type="ARBA" id="ARBA00022448"/>
    </source>
</evidence>
<accession>A0A918R3C6</accession>
<gene>
    <name evidence="8" type="ORF">GCM10010389_19080</name>
</gene>
<dbReference type="EMBL" id="BMWH01000005">
    <property type="protein sequence ID" value="GGZ81514.1"/>
    <property type="molecule type" value="Genomic_DNA"/>
</dbReference>
<dbReference type="GO" id="GO:0046677">
    <property type="term" value="P:response to antibiotic"/>
    <property type="evidence" value="ECO:0007669"/>
    <property type="project" value="UniProtKB-KW"/>
</dbReference>
<evidence type="ECO:0000256" key="4">
    <source>
        <dbReference type="ARBA" id="ARBA00022741"/>
    </source>
</evidence>
<evidence type="ECO:0000256" key="2">
    <source>
        <dbReference type="ARBA" id="ARBA00005417"/>
    </source>
</evidence>
<dbReference type="Pfam" id="PF00005">
    <property type="entry name" value="ABC_tran"/>
    <property type="match status" value="1"/>
</dbReference>
<dbReference type="Gene3D" id="3.40.50.300">
    <property type="entry name" value="P-loop containing nucleotide triphosphate hydrolases"/>
    <property type="match status" value="1"/>
</dbReference>
<dbReference type="InterPro" id="IPR017871">
    <property type="entry name" value="ABC_transporter-like_CS"/>
</dbReference>
<sequence length="322" mass="34802">MTDAMTDAAIRTTGLHKTYTSGGRPVHAVDGLDLEVRPGEFFGLLGPNGAGKSTTLGMLTTRIVPTRGSARVAGFDVTTQAVDVRRHIGVVTQANTMDRAVSLLENLEFRGRFFGMSARQSRRRAMELLERFGLTEVAHRLDDHVSGGQSKRAMVCRALMHRPEILFLDEPTAAIDPQARRNLWELLRELNAAGQTIVLTTHYLQEAEELCDRIAVLDHGKVLTCGTVDSIKASAGAETVITVSFDEPADAAAQVAGKLDGVRRAEADACDLRVYATAPADGLLGELISVGRDHGLSVRNAATLPPSLETAFLNLTGREYRD</sequence>
<comment type="subcellular location">
    <subcellularLocation>
        <location evidence="1">Cell membrane</location>
        <topology evidence="1">Peripheral membrane protein</topology>
    </subcellularLocation>
</comment>
<keyword evidence="3" id="KW-0813">Transport</keyword>
<dbReference type="SUPFAM" id="SSF52540">
    <property type="entry name" value="P-loop containing nucleoside triphosphate hydrolases"/>
    <property type="match status" value="1"/>
</dbReference>
<keyword evidence="5 8" id="KW-0067">ATP-binding</keyword>
<evidence type="ECO:0000313" key="8">
    <source>
        <dbReference type="EMBL" id="GGZ81514.1"/>
    </source>
</evidence>
<evidence type="ECO:0000256" key="6">
    <source>
        <dbReference type="ARBA" id="ARBA00023251"/>
    </source>
</evidence>
<reference evidence="8" key="1">
    <citation type="journal article" date="2014" name="Int. J. Syst. Evol. Microbiol.">
        <title>Complete genome sequence of Corynebacterium casei LMG S-19264T (=DSM 44701T), isolated from a smear-ripened cheese.</title>
        <authorList>
            <consortium name="US DOE Joint Genome Institute (JGI-PGF)"/>
            <person name="Walter F."/>
            <person name="Albersmeier A."/>
            <person name="Kalinowski J."/>
            <person name="Ruckert C."/>
        </authorList>
    </citation>
    <scope>NUCLEOTIDE SEQUENCE</scope>
    <source>
        <strain evidence="8">JCM 5016</strain>
    </source>
</reference>
<dbReference type="PROSITE" id="PS50893">
    <property type="entry name" value="ABC_TRANSPORTER_2"/>
    <property type="match status" value="1"/>
</dbReference>
<dbReference type="InterPro" id="IPR027417">
    <property type="entry name" value="P-loop_NTPase"/>
</dbReference>
<dbReference type="Proteomes" id="UP000623010">
    <property type="component" value="Unassembled WGS sequence"/>
</dbReference>
<proteinExistence type="inferred from homology"/>
<dbReference type="InterPro" id="IPR003439">
    <property type="entry name" value="ABC_transporter-like_ATP-bd"/>
</dbReference>
<keyword evidence="4" id="KW-0547">Nucleotide-binding</keyword>
<dbReference type="PANTHER" id="PTHR42711:SF5">
    <property type="entry name" value="ABC TRANSPORTER ATP-BINDING PROTEIN NATA"/>
    <property type="match status" value="1"/>
</dbReference>
<evidence type="ECO:0000256" key="5">
    <source>
        <dbReference type="ARBA" id="ARBA00022840"/>
    </source>
</evidence>
<dbReference type="PANTHER" id="PTHR42711">
    <property type="entry name" value="ABC TRANSPORTER ATP-BINDING PROTEIN"/>
    <property type="match status" value="1"/>
</dbReference>
<dbReference type="GO" id="GO:0005886">
    <property type="term" value="C:plasma membrane"/>
    <property type="evidence" value="ECO:0007669"/>
    <property type="project" value="UniProtKB-SubCell"/>
</dbReference>
<dbReference type="SMART" id="SM00382">
    <property type="entry name" value="AAA"/>
    <property type="match status" value="1"/>
</dbReference>
<comment type="caution">
    <text evidence="8">The sequence shown here is derived from an EMBL/GenBank/DDBJ whole genome shotgun (WGS) entry which is preliminary data.</text>
</comment>
<evidence type="ECO:0000259" key="7">
    <source>
        <dbReference type="PROSITE" id="PS50893"/>
    </source>
</evidence>
<protein>
    <submittedName>
        <fullName evidence="8">Multidrug ABC transporter ATP-binding protein</fullName>
    </submittedName>
</protein>
<keyword evidence="6" id="KW-0046">Antibiotic resistance</keyword>
<dbReference type="GO" id="GO:0005524">
    <property type="term" value="F:ATP binding"/>
    <property type="evidence" value="ECO:0007669"/>
    <property type="project" value="UniProtKB-KW"/>
</dbReference>
<name>A0A918R3C6_9ACTN</name>
<reference evidence="8" key="2">
    <citation type="submission" date="2020-09" db="EMBL/GenBank/DDBJ databases">
        <authorList>
            <person name="Sun Q."/>
            <person name="Ohkuma M."/>
        </authorList>
    </citation>
    <scope>NUCLEOTIDE SEQUENCE</scope>
    <source>
        <strain evidence="8">JCM 5016</strain>
    </source>
</reference>
<organism evidence="8 9">
    <name type="scientific">Streptomyces echinoruber</name>
    <dbReference type="NCBI Taxonomy" id="68898"/>
    <lineage>
        <taxon>Bacteria</taxon>
        <taxon>Bacillati</taxon>
        <taxon>Actinomycetota</taxon>
        <taxon>Actinomycetes</taxon>
        <taxon>Kitasatosporales</taxon>
        <taxon>Streptomycetaceae</taxon>
        <taxon>Streptomyces</taxon>
    </lineage>
</organism>
<dbReference type="AlphaFoldDB" id="A0A918R3C6"/>